<feature type="repeat" description="PPR" evidence="2">
    <location>
        <begin position="294"/>
        <end position="328"/>
    </location>
</feature>
<reference evidence="3" key="1">
    <citation type="journal article" date="2023" name="Nat. Commun.">
        <title>Diploid and tetraploid genomes of Acorus and the evolution of monocots.</title>
        <authorList>
            <person name="Ma L."/>
            <person name="Liu K.W."/>
            <person name="Li Z."/>
            <person name="Hsiao Y.Y."/>
            <person name="Qi Y."/>
            <person name="Fu T."/>
            <person name="Tang G.D."/>
            <person name="Zhang D."/>
            <person name="Sun W.H."/>
            <person name="Liu D.K."/>
            <person name="Li Y."/>
            <person name="Chen G.Z."/>
            <person name="Liu X.D."/>
            <person name="Liao X.Y."/>
            <person name="Jiang Y.T."/>
            <person name="Yu X."/>
            <person name="Hao Y."/>
            <person name="Huang J."/>
            <person name="Zhao X.W."/>
            <person name="Ke S."/>
            <person name="Chen Y.Y."/>
            <person name="Wu W.L."/>
            <person name="Hsu J.L."/>
            <person name="Lin Y.F."/>
            <person name="Huang M.D."/>
            <person name="Li C.Y."/>
            <person name="Huang L."/>
            <person name="Wang Z.W."/>
            <person name="Zhao X."/>
            <person name="Zhong W.Y."/>
            <person name="Peng D.H."/>
            <person name="Ahmad S."/>
            <person name="Lan S."/>
            <person name="Zhang J.S."/>
            <person name="Tsai W.C."/>
            <person name="Van de Peer Y."/>
            <person name="Liu Z.J."/>
        </authorList>
    </citation>
    <scope>NUCLEOTIDE SEQUENCE</scope>
    <source>
        <strain evidence="3">CP</strain>
    </source>
</reference>
<evidence type="ECO:0000256" key="1">
    <source>
        <dbReference type="ARBA" id="ARBA00022737"/>
    </source>
</evidence>
<dbReference type="PANTHER" id="PTHR47003:SF11">
    <property type="entry name" value="PPR SUPERFAMILY PROTEIN"/>
    <property type="match status" value="1"/>
</dbReference>
<feature type="repeat" description="PPR" evidence="2">
    <location>
        <begin position="204"/>
        <end position="238"/>
    </location>
</feature>
<feature type="repeat" description="PPR" evidence="2">
    <location>
        <begin position="329"/>
        <end position="363"/>
    </location>
</feature>
<dbReference type="PANTHER" id="PTHR47003">
    <property type="entry name" value="OS01G0970900 PROTEIN"/>
    <property type="match status" value="1"/>
</dbReference>
<keyword evidence="1" id="KW-0677">Repeat</keyword>
<dbReference type="Pfam" id="PF13041">
    <property type="entry name" value="PPR_2"/>
    <property type="match status" value="2"/>
</dbReference>
<dbReference type="Pfam" id="PF13812">
    <property type="entry name" value="PPR_3"/>
    <property type="match status" value="1"/>
</dbReference>
<evidence type="ECO:0000313" key="3">
    <source>
        <dbReference type="EMBL" id="KAK1298943.1"/>
    </source>
</evidence>
<evidence type="ECO:0000256" key="2">
    <source>
        <dbReference type="PROSITE-ProRule" id="PRU00708"/>
    </source>
</evidence>
<feature type="repeat" description="PPR" evidence="2">
    <location>
        <begin position="143"/>
        <end position="177"/>
    </location>
</feature>
<evidence type="ECO:0000313" key="4">
    <source>
        <dbReference type="Proteomes" id="UP001180020"/>
    </source>
</evidence>
<dbReference type="EMBL" id="JAUJYO010000014">
    <property type="protein sequence ID" value="KAK1298943.1"/>
    <property type="molecule type" value="Genomic_DNA"/>
</dbReference>
<accession>A0AAV9DFR5</accession>
<proteinExistence type="predicted"/>
<dbReference type="InterPro" id="IPR011990">
    <property type="entry name" value="TPR-like_helical_dom_sf"/>
</dbReference>
<dbReference type="Gene3D" id="1.25.40.10">
    <property type="entry name" value="Tetratricopeptide repeat domain"/>
    <property type="match status" value="3"/>
</dbReference>
<comment type="caution">
    <text evidence="3">The sequence shown here is derived from an EMBL/GenBank/DDBJ whole genome shotgun (WGS) entry which is preliminary data.</text>
</comment>
<dbReference type="InterPro" id="IPR044578">
    <property type="entry name" value="BIR6-like"/>
</dbReference>
<dbReference type="InterPro" id="IPR002885">
    <property type="entry name" value="PPR_rpt"/>
</dbReference>
<gene>
    <name evidence="3" type="ORF">QJS10_CPB14g00305</name>
</gene>
<dbReference type="PROSITE" id="PS51375">
    <property type="entry name" value="PPR"/>
    <property type="match status" value="5"/>
</dbReference>
<keyword evidence="4" id="KW-1185">Reference proteome</keyword>
<feature type="repeat" description="PPR" evidence="2">
    <location>
        <begin position="259"/>
        <end position="293"/>
    </location>
</feature>
<dbReference type="Pfam" id="PF01535">
    <property type="entry name" value="PPR"/>
    <property type="match status" value="2"/>
</dbReference>
<organism evidence="3 4">
    <name type="scientific">Acorus calamus</name>
    <name type="common">Sweet flag</name>
    <dbReference type="NCBI Taxonomy" id="4465"/>
    <lineage>
        <taxon>Eukaryota</taxon>
        <taxon>Viridiplantae</taxon>
        <taxon>Streptophyta</taxon>
        <taxon>Embryophyta</taxon>
        <taxon>Tracheophyta</taxon>
        <taxon>Spermatophyta</taxon>
        <taxon>Magnoliopsida</taxon>
        <taxon>Liliopsida</taxon>
        <taxon>Acoraceae</taxon>
        <taxon>Acorus</taxon>
    </lineage>
</organism>
<name>A0AAV9DFR5_ACOCL</name>
<protein>
    <submittedName>
        <fullName evidence="3">Pentatricopeptide repeat-containing protein</fullName>
    </submittedName>
</protein>
<sequence length="371" mass="42258">MEFLDVNCPSILNGITATRFRTHGLGSSEFLRSTHNLVVDDGVSGDAETICRILSKHPPNSNIEECLAKHAREVSPELVNEVLRRLTNAGTLALSFFNWAESQNGFRYSTESFHSLIEALGKIKQFKLIWELVEKMKSHHLLTRETFGLIMRRYARARKIKEAVLTLEKMENFGLKPELSDFNRLLDTLGKAKNIMQAQEILADLKSYSILIEGWGNEGNFGGMKKVFNEMTDEGFRPDVVTYGIFITAYCKSSGCKPSPHMYCVLINGLGSEKRLDEALEYFEQSKAQGFVPDIPTLNAIVGSYCWSSRFVDAYKMVEEMKRLKVGPNARTYEIILHHLIRENQTEEAYRVFQGMCGGDVEPESMRTRRW</sequence>
<dbReference type="Proteomes" id="UP001180020">
    <property type="component" value="Unassembled WGS sequence"/>
</dbReference>
<reference evidence="3" key="2">
    <citation type="submission" date="2023-06" db="EMBL/GenBank/DDBJ databases">
        <authorList>
            <person name="Ma L."/>
            <person name="Liu K.-W."/>
            <person name="Li Z."/>
            <person name="Hsiao Y.-Y."/>
            <person name="Qi Y."/>
            <person name="Fu T."/>
            <person name="Tang G."/>
            <person name="Zhang D."/>
            <person name="Sun W.-H."/>
            <person name="Liu D.-K."/>
            <person name="Li Y."/>
            <person name="Chen G.-Z."/>
            <person name="Liu X.-D."/>
            <person name="Liao X.-Y."/>
            <person name="Jiang Y.-T."/>
            <person name="Yu X."/>
            <person name="Hao Y."/>
            <person name="Huang J."/>
            <person name="Zhao X.-W."/>
            <person name="Ke S."/>
            <person name="Chen Y.-Y."/>
            <person name="Wu W.-L."/>
            <person name="Hsu J.-L."/>
            <person name="Lin Y.-F."/>
            <person name="Huang M.-D."/>
            <person name="Li C.-Y."/>
            <person name="Huang L."/>
            <person name="Wang Z.-W."/>
            <person name="Zhao X."/>
            <person name="Zhong W.-Y."/>
            <person name="Peng D.-H."/>
            <person name="Ahmad S."/>
            <person name="Lan S."/>
            <person name="Zhang J.-S."/>
            <person name="Tsai W.-C."/>
            <person name="Van De Peer Y."/>
            <person name="Liu Z.-J."/>
        </authorList>
    </citation>
    <scope>NUCLEOTIDE SEQUENCE</scope>
    <source>
        <strain evidence="3">CP</strain>
        <tissue evidence="3">Leaves</tissue>
    </source>
</reference>
<dbReference type="NCBIfam" id="TIGR00756">
    <property type="entry name" value="PPR"/>
    <property type="match status" value="5"/>
</dbReference>
<dbReference type="AlphaFoldDB" id="A0AAV9DFR5"/>
<dbReference type="GO" id="GO:0008380">
    <property type="term" value="P:RNA splicing"/>
    <property type="evidence" value="ECO:0007669"/>
    <property type="project" value="InterPro"/>
</dbReference>